<evidence type="ECO:0000313" key="1">
    <source>
        <dbReference type="EMBL" id="KAI5664387.1"/>
    </source>
</evidence>
<name>A0ACC0AVB6_CATRO</name>
<proteinExistence type="predicted"/>
<protein>
    <submittedName>
        <fullName evidence="1">Uncharacterized protein</fullName>
    </submittedName>
</protein>
<comment type="caution">
    <text evidence="1">The sequence shown here is derived from an EMBL/GenBank/DDBJ whole genome shotgun (WGS) entry which is preliminary data.</text>
</comment>
<organism evidence="1 2">
    <name type="scientific">Catharanthus roseus</name>
    <name type="common">Madagascar periwinkle</name>
    <name type="synonym">Vinca rosea</name>
    <dbReference type="NCBI Taxonomy" id="4058"/>
    <lineage>
        <taxon>Eukaryota</taxon>
        <taxon>Viridiplantae</taxon>
        <taxon>Streptophyta</taxon>
        <taxon>Embryophyta</taxon>
        <taxon>Tracheophyta</taxon>
        <taxon>Spermatophyta</taxon>
        <taxon>Magnoliopsida</taxon>
        <taxon>eudicotyledons</taxon>
        <taxon>Gunneridae</taxon>
        <taxon>Pentapetalae</taxon>
        <taxon>asterids</taxon>
        <taxon>lamiids</taxon>
        <taxon>Gentianales</taxon>
        <taxon>Apocynaceae</taxon>
        <taxon>Rauvolfioideae</taxon>
        <taxon>Vinceae</taxon>
        <taxon>Catharanthinae</taxon>
        <taxon>Catharanthus</taxon>
    </lineage>
</organism>
<keyword evidence="2" id="KW-1185">Reference proteome</keyword>
<reference evidence="2" key="1">
    <citation type="journal article" date="2023" name="Nat. Plants">
        <title>Single-cell RNA sequencing provides a high-resolution roadmap for understanding the multicellular compartmentation of specialized metabolism.</title>
        <authorList>
            <person name="Sun S."/>
            <person name="Shen X."/>
            <person name="Li Y."/>
            <person name="Li Y."/>
            <person name="Wang S."/>
            <person name="Li R."/>
            <person name="Zhang H."/>
            <person name="Shen G."/>
            <person name="Guo B."/>
            <person name="Wei J."/>
            <person name="Xu J."/>
            <person name="St-Pierre B."/>
            <person name="Chen S."/>
            <person name="Sun C."/>
        </authorList>
    </citation>
    <scope>NUCLEOTIDE SEQUENCE [LARGE SCALE GENOMIC DNA]</scope>
</reference>
<gene>
    <name evidence="1" type="ORF">M9H77_23710</name>
</gene>
<dbReference type="Proteomes" id="UP001060085">
    <property type="component" value="Linkage Group LG05"/>
</dbReference>
<evidence type="ECO:0000313" key="2">
    <source>
        <dbReference type="Proteomes" id="UP001060085"/>
    </source>
</evidence>
<dbReference type="EMBL" id="CM044705">
    <property type="protein sequence ID" value="KAI5664387.1"/>
    <property type="molecule type" value="Genomic_DNA"/>
</dbReference>
<accession>A0ACC0AVB6</accession>
<sequence>MVWQDLKETMRSLQLQLNSVEKNLRNTEKRLDQRGCEYAKSGYYRNLGYQEYHERILNTKIDKGIRIEVKVWGETLKKIIRATKVLGIPTWMTDMEIGIFMNKELDIMRMSPTKEDKVLSS</sequence>